<feature type="transmembrane region" description="Helical" evidence="1">
    <location>
        <begin position="32"/>
        <end position="51"/>
    </location>
</feature>
<sequence length="215" mass="23958">MGLLTGWVTGIVLLIMLAIILEMLLPNSAMRGYVKLVVSLLILIAMLRPVLSLFTVDTDEWLHGLQRGDPYGTELIEEQINLQKSEIEKVRAAYISEQVADQLIEQTEETLRDTYSLEFTSVDVEQEMGQGGQENEEAVAILAVVRKVQANTLAENSQSQIETVQIDLSDPHDSESNSINLLPVKKFLAEKWEIPEDRITLSMEGGDQEDEEGGS</sequence>
<accession>A0A553ZV83</accession>
<dbReference type="EMBL" id="VLXZ01000012">
    <property type="protein sequence ID" value="TSB45394.1"/>
    <property type="molecule type" value="Genomic_DNA"/>
</dbReference>
<evidence type="ECO:0000313" key="2">
    <source>
        <dbReference type="EMBL" id="TSB45394.1"/>
    </source>
</evidence>
<dbReference type="AlphaFoldDB" id="A0A553ZV83"/>
<proteinExistence type="predicted"/>
<name>A0A553ZV83_9BACI</name>
<dbReference type="InterPro" id="IPR014245">
    <property type="entry name" value="Spore_III_AF"/>
</dbReference>
<comment type="caution">
    <text evidence="2">The sequence shown here is derived from an EMBL/GenBank/DDBJ whole genome shotgun (WGS) entry which is preliminary data.</text>
</comment>
<keyword evidence="3" id="KW-1185">Reference proteome</keyword>
<keyword evidence="1" id="KW-0472">Membrane</keyword>
<evidence type="ECO:0000313" key="3">
    <source>
        <dbReference type="Proteomes" id="UP000318521"/>
    </source>
</evidence>
<evidence type="ECO:0000256" key="1">
    <source>
        <dbReference type="SAM" id="Phobius"/>
    </source>
</evidence>
<keyword evidence="1" id="KW-1133">Transmembrane helix</keyword>
<keyword evidence="1" id="KW-0812">Transmembrane</keyword>
<dbReference type="OrthoDB" id="2375554at2"/>
<protein>
    <submittedName>
        <fullName evidence="2">Stage III sporulation protein AF</fullName>
    </submittedName>
</protein>
<dbReference type="RefSeq" id="WP_143850055.1">
    <property type="nucleotide sequence ID" value="NZ_VLXZ01000012.1"/>
</dbReference>
<dbReference type="NCBIfam" id="TIGR02896">
    <property type="entry name" value="spore_III_AF"/>
    <property type="match status" value="1"/>
</dbReference>
<feature type="transmembrane region" description="Helical" evidence="1">
    <location>
        <begin position="6"/>
        <end position="25"/>
    </location>
</feature>
<dbReference type="Proteomes" id="UP000318521">
    <property type="component" value="Unassembled WGS sequence"/>
</dbReference>
<organism evidence="2 3">
    <name type="scientific">Alkalicoccobacillus porphyridii</name>
    <dbReference type="NCBI Taxonomy" id="2597270"/>
    <lineage>
        <taxon>Bacteria</taxon>
        <taxon>Bacillati</taxon>
        <taxon>Bacillota</taxon>
        <taxon>Bacilli</taxon>
        <taxon>Bacillales</taxon>
        <taxon>Bacillaceae</taxon>
        <taxon>Alkalicoccobacillus</taxon>
    </lineage>
</organism>
<gene>
    <name evidence="2" type="primary">spoIIIAF</name>
    <name evidence="2" type="ORF">FN960_17020</name>
</gene>
<dbReference type="Pfam" id="PF09581">
    <property type="entry name" value="Spore_III_AF"/>
    <property type="match status" value="1"/>
</dbReference>
<reference evidence="2 3" key="1">
    <citation type="submission" date="2019-07" db="EMBL/GenBank/DDBJ databases">
        <authorList>
            <person name="Park Y.J."/>
            <person name="Jeong S.E."/>
            <person name="Jung H.S."/>
        </authorList>
    </citation>
    <scope>NUCLEOTIDE SEQUENCE [LARGE SCALE GENOMIC DNA]</scope>
    <source>
        <strain evidence="3">P16(2019)</strain>
    </source>
</reference>